<organism evidence="2 3">
    <name type="scientific">Scleroderma citrinum Foug A</name>
    <dbReference type="NCBI Taxonomy" id="1036808"/>
    <lineage>
        <taxon>Eukaryota</taxon>
        <taxon>Fungi</taxon>
        <taxon>Dikarya</taxon>
        <taxon>Basidiomycota</taxon>
        <taxon>Agaricomycotina</taxon>
        <taxon>Agaricomycetes</taxon>
        <taxon>Agaricomycetidae</taxon>
        <taxon>Boletales</taxon>
        <taxon>Sclerodermatineae</taxon>
        <taxon>Sclerodermataceae</taxon>
        <taxon>Scleroderma</taxon>
    </lineage>
</organism>
<dbReference type="GO" id="GO:0006400">
    <property type="term" value="P:tRNA modification"/>
    <property type="evidence" value="ECO:0007669"/>
    <property type="project" value="InterPro"/>
</dbReference>
<dbReference type="Gene3D" id="3.20.20.105">
    <property type="entry name" value="Queuine tRNA-ribosyltransferase-like"/>
    <property type="match status" value="1"/>
</dbReference>
<dbReference type="FunCoup" id="A0A0C3DHF1">
    <property type="interactions" value="399"/>
</dbReference>
<dbReference type="OrthoDB" id="27601at2759"/>
<dbReference type="InParanoid" id="A0A0C3DHF1"/>
<reference evidence="3" key="2">
    <citation type="submission" date="2015-01" db="EMBL/GenBank/DDBJ databases">
        <title>Evolutionary Origins and Diversification of the Mycorrhizal Mutualists.</title>
        <authorList>
            <consortium name="DOE Joint Genome Institute"/>
            <consortium name="Mycorrhizal Genomics Consortium"/>
            <person name="Kohler A."/>
            <person name="Kuo A."/>
            <person name="Nagy L.G."/>
            <person name="Floudas D."/>
            <person name="Copeland A."/>
            <person name="Barry K.W."/>
            <person name="Cichocki N."/>
            <person name="Veneault-Fourrey C."/>
            <person name="LaButti K."/>
            <person name="Lindquist E.A."/>
            <person name="Lipzen A."/>
            <person name="Lundell T."/>
            <person name="Morin E."/>
            <person name="Murat C."/>
            <person name="Riley R."/>
            <person name="Ohm R."/>
            <person name="Sun H."/>
            <person name="Tunlid A."/>
            <person name="Henrissat B."/>
            <person name="Grigoriev I.V."/>
            <person name="Hibbett D.S."/>
            <person name="Martin F."/>
        </authorList>
    </citation>
    <scope>NUCLEOTIDE SEQUENCE [LARGE SCALE GENOMIC DNA]</scope>
    <source>
        <strain evidence="3">Foug A</strain>
    </source>
</reference>
<dbReference type="PANTHER" id="PTHR46064:SF1">
    <property type="entry name" value="QUEUINE TRNA-RIBOSYLTRANSFERASE ACCESSORY SUBUNIT 2"/>
    <property type="match status" value="1"/>
</dbReference>
<dbReference type="EMBL" id="KN822128">
    <property type="protein sequence ID" value="KIM55774.1"/>
    <property type="molecule type" value="Genomic_DNA"/>
</dbReference>
<dbReference type="STRING" id="1036808.A0A0C3DHF1"/>
<dbReference type="Proteomes" id="UP000053989">
    <property type="component" value="Unassembled WGS sequence"/>
</dbReference>
<protein>
    <recommendedName>
        <fullName evidence="1">tRNA-guanine(15) transglycosylase-like domain-containing protein</fullName>
    </recommendedName>
</protein>
<sequence>MGVPTLSFNLTASCLEFGPRFGQITLSRPTTVQDSGNPSFDVSPITIDTPNILVGTSRGVVPHLSRDHCNSAGAIKWINVPFESFLEQSPPIPMLQSGANPLHTFLGFDTRKHIVSFCLRDPMDTREMPPNGNTHISANCVRGVRKVTPADWRNYVYTLQPDVVFALSDTPFTAPPHSQKRATKSIERSAAWLADLLRPLDGHDSSCPSPDSERSFQHPLNVFVNMAGGTSVPAREAFAHSLSETLFGSELQAVSPLKHLDDGVAGYSFDLAALRGTIPQPLAPHRRTPPASFLEQEVPAMTLQDTKALAELPTPGSNMLQNALPASSRFSESSVPPDVVPLLQASLKGLQARKPRLVTAARSPHEILKLIRDVGVDIFDAELAISAASVGVALDFVFPLPPTEDVVVGGAEKKEVGHNLYDPVYAHQFGRLSDCLAGAAESHLSSPLLVCSCIACSPRSPASYVLHSNVDVESSTENDRSEKELYRPPHSRAYLHHLLRTHEMSAHTLLAAHNLAVLDIFLAGVRSVLVDGNRQEEGECEAKIARFALEVNRFEHAYDESMGVIAAARKDWSDVDIARGKGKLARERGKQALVEAEG</sequence>
<dbReference type="HOGENOM" id="CLU_019834_0_0_1"/>
<dbReference type="AlphaFoldDB" id="A0A0C3DHF1"/>
<dbReference type="InterPro" id="IPR002616">
    <property type="entry name" value="tRNA_ribo_trans-like"/>
</dbReference>
<name>A0A0C3DHF1_9AGAM</name>
<proteinExistence type="predicted"/>
<evidence type="ECO:0000313" key="2">
    <source>
        <dbReference type="EMBL" id="KIM55774.1"/>
    </source>
</evidence>
<dbReference type="InterPro" id="IPR036511">
    <property type="entry name" value="TGT-like_sf"/>
</dbReference>
<dbReference type="InterPro" id="IPR050852">
    <property type="entry name" value="Queuine_tRNA-ribosyltrfase"/>
</dbReference>
<evidence type="ECO:0000313" key="3">
    <source>
        <dbReference type="Proteomes" id="UP000053989"/>
    </source>
</evidence>
<dbReference type="SUPFAM" id="SSF51713">
    <property type="entry name" value="tRNA-guanine transglycosylase"/>
    <property type="match status" value="2"/>
</dbReference>
<feature type="domain" description="tRNA-guanine(15) transglycosylase-like" evidence="1">
    <location>
        <begin position="46"/>
        <end position="247"/>
    </location>
</feature>
<dbReference type="PANTHER" id="PTHR46064">
    <property type="entry name" value="QUEUINE TRNA-RIBOSYLTRANSFERASE ACCESSORY SUBUNIT 2"/>
    <property type="match status" value="1"/>
</dbReference>
<evidence type="ECO:0000259" key="1">
    <source>
        <dbReference type="Pfam" id="PF01702"/>
    </source>
</evidence>
<dbReference type="Pfam" id="PF01702">
    <property type="entry name" value="TGT"/>
    <property type="match status" value="2"/>
</dbReference>
<accession>A0A0C3DHF1</accession>
<feature type="domain" description="tRNA-guanine(15) transglycosylase-like" evidence="1">
    <location>
        <begin position="490"/>
        <end position="534"/>
    </location>
</feature>
<reference evidence="2 3" key="1">
    <citation type="submission" date="2014-04" db="EMBL/GenBank/DDBJ databases">
        <authorList>
            <consortium name="DOE Joint Genome Institute"/>
            <person name="Kuo A."/>
            <person name="Kohler A."/>
            <person name="Nagy L.G."/>
            <person name="Floudas D."/>
            <person name="Copeland A."/>
            <person name="Barry K.W."/>
            <person name="Cichocki N."/>
            <person name="Veneault-Fourrey C."/>
            <person name="LaButti K."/>
            <person name="Lindquist E.A."/>
            <person name="Lipzen A."/>
            <person name="Lundell T."/>
            <person name="Morin E."/>
            <person name="Murat C."/>
            <person name="Sun H."/>
            <person name="Tunlid A."/>
            <person name="Henrissat B."/>
            <person name="Grigoriev I.V."/>
            <person name="Hibbett D.S."/>
            <person name="Martin F."/>
            <person name="Nordberg H.P."/>
            <person name="Cantor M.N."/>
            <person name="Hua S.X."/>
        </authorList>
    </citation>
    <scope>NUCLEOTIDE SEQUENCE [LARGE SCALE GENOMIC DNA]</scope>
    <source>
        <strain evidence="2 3">Foug A</strain>
    </source>
</reference>
<keyword evidence="3" id="KW-1185">Reference proteome</keyword>
<gene>
    <name evidence="2" type="ORF">SCLCIDRAFT_288871</name>
</gene>